<keyword evidence="4" id="KW-1185">Reference proteome</keyword>
<feature type="region of interest" description="Disordered" evidence="1">
    <location>
        <begin position="64"/>
        <end position="83"/>
    </location>
</feature>
<proteinExistence type="predicted"/>
<keyword evidence="2" id="KW-0732">Signal</keyword>
<evidence type="ECO:0000256" key="2">
    <source>
        <dbReference type="SAM" id="SignalP"/>
    </source>
</evidence>
<comment type="caution">
    <text evidence="3">The sequence shown here is derived from an EMBL/GenBank/DDBJ whole genome shotgun (WGS) entry which is preliminary data.</text>
</comment>
<gene>
    <name evidence="3" type="ORF">J3R30DRAFT_2091929</name>
</gene>
<dbReference type="AlphaFoldDB" id="A0A9W8ZUC1"/>
<reference evidence="3" key="1">
    <citation type="submission" date="2022-08" db="EMBL/GenBank/DDBJ databases">
        <title>A Global Phylogenomic Analysis of the Shiitake Genus Lentinula.</title>
        <authorList>
            <consortium name="DOE Joint Genome Institute"/>
            <person name="Sierra-Patev S."/>
            <person name="Min B."/>
            <person name="Naranjo-Ortiz M."/>
            <person name="Looney B."/>
            <person name="Konkel Z."/>
            <person name="Slot J.C."/>
            <person name="Sakamoto Y."/>
            <person name="Steenwyk J.L."/>
            <person name="Rokas A."/>
            <person name="Carro J."/>
            <person name="Camarero S."/>
            <person name="Ferreira P."/>
            <person name="Molpeceres G."/>
            <person name="Ruiz-Duenas F.J."/>
            <person name="Serrano A."/>
            <person name="Henrissat B."/>
            <person name="Drula E."/>
            <person name="Hughes K.W."/>
            <person name="Mata J.L."/>
            <person name="Ishikawa N.K."/>
            <person name="Vargas-Isla R."/>
            <person name="Ushijima S."/>
            <person name="Smith C.A."/>
            <person name="Ahrendt S."/>
            <person name="Andreopoulos W."/>
            <person name="He G."/>
            <person name="Labutti K."/>
            <person name="Lipzen A."/>
            <person name="Ng V."/>
            <person name="Riley R."/>
            <person name="Sandor L."/>
            <person name="Barry K."/>
            <person name="Martinez A.T."/>
            <person name="Xiao Y."/>
            <person name="Gibbons J.G."/>
            <person name="Terashima K."/>
            <person name="Grigoriev I.V."/>
            <person name="Hibbett D.S."/>
        </authorList>
    </citation>
    <scope>NUCLEOTIDE SEQUENCE</scope>
    <source>
        <strain evidence="3">JLM2183</strain>
    </source>
</reference>
<feature type="region of interest" description="Disordered" evidence="1">
    <location>
        <begin position="99"/>
        <end position="222"/>
    </location>
</feature>
<evidence type="ECO:0000313" key="4">
    <source>
        <dbReference type="Proteomes" id="UP001150266"/>
    </source>
</evidence>
<organism evidence="3 4">
    <name type="scientific">Lentinula aciculospora</name>
    <dbReference type="NCBI Taxonomy" id="153920"/>
    <lineage>
        <taxon>Eukaryota</taxon>
        <taxon>Fungi</taxon>
        <taxon>Dikarya</taxon>
        <taxon>Basidiomycota</taxon>
        <taxon>Agaricomycotina</taxon>
        <taxon>Agaricomycetes</taxon>
        <taxon>Agaricomycetidae</taxon>
        <taxon>Agaricales</taxon>
        <taxon>Marasmiineae</taxon>
        <taxon>Omphalotaceae</taxon>
        <taxon>Lentinula</taxon>
    </lineage>
</organism>
<dbReference type="EMBL" id="JAOTPV010000049">
    <property type="protein sequence ID" value="KAJ4467070.1"/>
    <property type="molecule type" value="Genomic_DNA"/>
</dbReference>
<feature type="chain" id="PRO_5040957105" evidence="2">
    <location>
        <begin position="20"/>
        <end position="276"/>
    </location>
</feature>
<feature type="compositionally biased region" description="Low complexity" evidence="1">
    <location>
        <begin position="169"/>
        <end position="185"/>
    </location>
</feature>
<evidence type="ECO:0000256" key="1">
    <source>
        <dbReference type="SAM" id="MobiDB-lite"/>
    </source>
</evidence>
<protein>
    <submittedName>
        <fullName evidence="3">Uncharacterized protein</fullName>
    </submittedName>
</protein>
<name>A0A9W8ZUC1_9AGAR</name>
<evidence type="ECO:0000313" key="3">
    <source>
        <dbReference type="EMBL" id="KAJ4467070.1"/>
    </source>
</evidence>
<sequence length="276" mass="29304">MRGGFILILVAFSVLEVYTAVIPDTRKGCRSLNERQIDEAKMMLEVRSLKDKWAGLKANVKSKFTKSKKSRPIPKGNGSEHILGAQTPTLTRVSSFTGNVTAPVAPKGLKASSASHHPPTVNRPPQRGSTGDAALTNTVSSGGVPSEDDQKPLSQDKLDRHPHRHSRSHPSYGHSRHGSNGSNGSRRNRNSINSVLNPVTPWSDIPGGAKPVTSSGGGGDRTNRWMTMHPLRLPDDGRPGQSSSVTTANEMAMVGLPSTGATGGMGGPPGTALWMR</sequence>
<feature type="compositionally biased region" description="Basic and acidic residues" evidence="1">
    <location>
        <begin position="148"/>
        <end position="159"/>
    </location>
</feature>
<dbReference type="Proteomes" id="UP001150266">
    <property type="component" value="Unassembled WGS sequence"/>
</dbReference>
<feature type="signal peptide" evidence="2">
    <location>
        <begin position="1"/>
        <end position="19"/>
    </location>
</feature>
<accession>A0A9W8ZUC1</accession>